<dbReference type="EMBL" id="JBBDHD010000068">
    <property type="protein sequence ID" value="MFH7598031.1"/>
    <property type="molecule type" value="Genomic_DNA"/>
</dbReference>
<protein>
    <submittedName>
        <fullName evidence="1">Uncharacterized protein</fullName>
    </submittedName>
</protein>
<comment type="caution">
    <text evidence="1">The sequence shown here is derived from an EMBL/GenBank/DDBJ whole genome shotgun (WGS) entry which is preliminary data.</text>
</comment>
<gene>
    <name evidence="1" type="ORF">WDV06_23460</name>
</gene>
<keyword evidence="2" id="KW-1185">Reference proteome</keyword>
<sequence>MTDEDRAKAAEVIGRALAERLEGREGSNPYLGHRWLADCETTVWRIIALSANDPDVRDAQTRQHAFQAAWGDD</sequence>
<name>A0ABW7PJB0_9ACTN</name>
<reference evidence="1 2" key="1">
    <citation type="submission" date="2024-03" db="EMBL/GenBank/DDBJ databases">
        <title>Whole genome sequencing of Streptomyces racemochromogenes, to identify antimicrobial biosynthetic gene clusters.</title>
        <authorList>
            <person name="Suryawanshi P."/>
            <person name="Krishnaraj P.U."/>
            <person name="Arun Y.P."/>
            <person name="Suryawanshi M.P."/>
            <person name="Rakshit O."/>
        </authorList>
    </citation>
    <scope>NUCLEOTIDE SEQUENCE [LARGE SCALE GENOMIC DNA]</scope>
    <source>
        <strain evidence="1 2">AUDT626</strain>
    </source>
</reference>
<organism evidence="1 2">
    <name type="scientific">Streptomyces racemochromogenes</name>
    <dbReference type="NCBI Taxonomy" id="67353"/>
    <lineage>
        <taxon>Bacteria</taxon>
        <taxon>Bacillati</taxon>
        <taxon>Actinomycetota</taxon>
        <taxon>Actinomycetes</taxon>
        <taxon>Kitasatosporales</taxon>
        <taxon>Streptomycetaceae</taxon>
        <taxon>Streptomyces</taxon>
    </lineage>
</organism>
<evidence type="ECO:0000313" key="1">
    <source>
        <dbReference type="EMBL" id="MFH7598031.1"/>
    </source>
</evidence>
<dbReference type="Proteomes" id="UP001610631">
    <property type="component" value="Unassembled WGS sequence"/>
</dbReference>
<proteinExistence type="predicted"/>
<evidence type="ECO:0000313" key="2">
    <source>
        <dbReference type="Proteomes" id="UP001610631"/>
    </source>
</evidence>
<accession>A0ABW7PJB0</accession>
<dbReference type="RefSeq" id="WP_395511746.1">
    <property type="nucleotide sequence ID" value="NZ_JBBDHD010000068.1"/>
</dbReference>